<reference evidence="1" key="1">
    <citation type="journal article" date="2022" name="Plant J.">
        <title>Strategies of tolerance reflected in two North American maple genomes.</title>
        <authorList>
            <person name="McEvoy S.L."/>
            <person name="Sezen U.U."/>
            <person name="Trouern-Trend A."/>
            <person name="McMahon S.M."/>
            <person name="Schaberg P.G."/>
            <person name="Yang J."/>
            <person name="Wegrzyn J.L."/>
            <person name="Swenson N.G."/>
        </authorList>
    </citation>
    <scope>NUCLEOTIDE SEQUENCE</scope>
    <source>
        <strain evidence="1">91603</strain>
    </source>
</reference>
<proteinExistence type="predicted"/>
<dbReference type="EMBL" id="JAJSOW010000106">
    <property type="protein sequence ID" value="KAI9161026.1"/>
    <property type="molecule type" value="Genomic_DNA"/>
</dbReference>
<evidence type="ECO:0000313" key="1">
    <source>
        <dbReference type="EMBL" id="KAI9161026.1"/>
    </source>
</evidence>
<dbReference type="Proteomes" id="UP001064489">
    <property type="component" value="Chromosome 2"/>
</dbReference>
<keyword evidence="2" id="KW-1185">Reference proteome</keyword>
<accession>A0AAD5IF07</accession>
<organism evidence="1 2">
    <name type="scientific">Acer negundo</name>
    <name type="common">Box elder</name>
    <dbReference type="NCBI Taxonomy" id="4023"/>
    <lineage>
        <taxon>Eukaryota</taxon>
        <taxon>Viridiplantae</taxon>
        <taxon>Streptophyta</taxon>
        <taxon>Embryophyta</taxon>
        <taxon>Tracheophyta</taxon>
        <taxon>Spermatophyta</taxon>
        <taxon>Magnoliopsida</taxon>
        <taxon>eudicotyledons</taxon>
        <taxon>Gunneridae</taxon>
        <taxon>Pentapetalae</taxon>
        <taxon>rosids</taxon>
        <taxon>malvids</taxon>
        <taxon>Sapindales</taxon>
        <taxon>Sapindaceae</taxon>
        <taxon>Hippocastanoideae</taxon>
        <taxon>Acereae</taxon>
        <taxon>Acer</taxon>
    </lineage>
</organism>
<sequence>MFGEDEDVLSFANVHDNCEKKIEGDTQLIKMVKALCVLSLGLQLYLKEVFLLDSVGYLSATAWIRLDDFNSI</sequence>
<reference evidence="1" key="2">
    <citation type="submission" date="2023-02" db="EMBL/GenBank/DDBJ databases">
        <authorList>
            <person name="Swenson N.G."/>
            <person name="Wegrzyn J.L."/>
            <person name="Mcevoy S.L."/>
        </authorList>
    </citation>
    <scope>NUCLEOTIDE SEQUENCE</scope>
    <source>
        <strain evidence="1">91603</strain>
        <tissue evidence="1">Leaf</tissue>
    </source>
</reference>
<protein>
    <submittedName>
        <fullName evidence="1">Uncharacterized protein</fullName>
    </submittedName>
</protein>
<comment type="caution">
    <text evidence="1">The sequence shown here is derived from an EMBL/GenBank/DDBJ whole genome shotgun (WGS) entry which is preliminary data.</text>
</comment>
<gene>
    <name evidence="1" type="ORF">LWI28_013748</name>
</gene>
<dbReference type="AlphaFoldDB" id="A0AAD5IF07"/>
<evidence type="ECO:0000313" key="2">
    <source>
        <dbReference type="Proteomes" id="UP001064489"/>
    </source>
</evidence>
<name>A0AAD5IF07_ACENE</name>